<name>A0A857DH39_9FIRM</name>
<feature type="transmembrane region" description="Helical" evidence="8">
    <location>
        <begin position="254"/>
        <end position="274"/>
    </location>
</feature>
<evidence type="ECO:0000256" key="8">
    <source>
        <dbReference type="SAM" id="Phobius"/>
    </source>
</evidence>
<dbReference type="NCBIfam" id="TIGR00912">
    <property type="entry name" value="2A0309"/>
    <property type="match status" value="1"/>
</dbReference>
<feature type="transmembrane region" description="Helical" evidence="8">
    <location>
        <begin position="290"/>
        <end position="307"/>
    </location>
</feature>
<organism evidence="9 10">
    <name type="scientific">Dehalobacter restrictus</name>
    <dbReference type="NCBI Taxonomy" id="55583"/>
    <lineage>
        <taxon>Bacteria</taxon>
        <taxon>Bacillati</taxon>
        <taxon>Bacillota</taxon>
        <taxon>Clostridia</taxon>
        <taxon>Eubacteriales</taxon>
        <taxon>Desulfitobacteriaceae</taxon>
        <taxon>Dehalobacter</taxon>
    </lineage>
</organism>
<sequence>MMFMIVISTALLLIPGITAEKAAESAWLSVLIALAVGIVNLMLIYYLGKRFPKLTLPEYAEILLGKTLGKVLTFCYVLFFLIISITVLREFTDFLNMNLMPETPPYVFQTGLMIVAAYAVVKGIEVIVRVNQFILPLFILSLAILLALAVRDMDLSNLQPFLDKGVLSVVDASLVPIAWFGQIVILVFLFPKVNQAEDILKNGIFGIIAAGILLTFITVATLTVFGPEYTGDMYFAFLYLAKYIKFITIQRLEFLVIFIWVSGIVVKVAVMYYLETMTLVRMFSLQSKKYVLLGLALLNIILPNLLFESPVDVGHFLKNIWPFIGLTFELLIPGLLLLLTVIKKKKVGRTIEKTTEKTPF</sequence>
<dbReference type="GO" id="GO:0016020">
    <property type="term" value="C:membrane"/>
    <property type="evidence" value="ECO:0007669"/>
    <property type="project" value="UniProtKB-SubCell"/>
</dbReference>
<evidence type="ECO:0000256" key="1">
    <source>
        <dbReference type="ARBA" id="ARBA00004141"/>
    </source>
</evidence>
<evidence type="ECO:0000256" key="2">
    <source>
        <dbReference type="ARBA" id="ARBA00007998"/>
    </source>
</evidence>
<dbReference type="Gene3D" id="1.20.1740.10">
    <property type="entry name" value="Amino acid/polyamine transporter I"/>
    <property type="match status" value="1"/>
</dbReference>
<evidence type="ECO:0000256" key="6">
    <source>
        <dbReference type="ARBA" id="ARBA00022989"/>
    </source>
</evidence>
<evidence type="ECO:0000313" key="9">
    <source>
        <dbReference type="EMBL" id="QHA00624.1"/>
    </source>
</evidence>
<protein>
    <submittedName>
        <fullName evidence="9">Endospore germination permease</fullName>
    </submittedName>
</protein>
<dbReference type="Pfam" id="PF03845">
    <property type="entry name" value="Spore_permease"/>
    <property type="match status" value="1"/>
</dbReference>
<evidence type="ECO:0000256" key="4">
    <source>
        <dbReference type="ARBA" id="ARBA00022544"/>
    </source>
</evidence>
<comment type="subcellular location">
    <subcellularLocation>
        <location evidence="1">Membrane</location>
        <topology evidence="1">Multi-pass membrane protein</topology>
    </subcellularLocation>
</comment>
<feature type="transmembrane region" description="Helical" evidence="8">
    <location>
        <begin position="203"/>
        <end position="225"/>
    </location>
</feature>
<feature type="transmembrane region" description="Helical" evidence="8">
    <location>
        <begin position="68"/>
        <end position="88"/>
    </location>
</feature>
<proteinExistence type="inferred from homology"/>
<dbReference type="GO" id="GO:0009847">
    <property type="term" value="P:spore germination"/>
    <property type="evidence" value="ECO:0007669"/>
    <property type="project" value="InterPro"/>
</dbReference>
<keyword evidence="3" id="KW-0813">Transport</keyword>
<keyword evidence="6 8" id="KW-1133">Transmembrane helix</keyword>
<feature type="transmembrane region" description="Helical" evidence="8">
    <location>
        <begin position="319"/>
        <end position="342"/>
    </location>
</feature>
<feature type="transmembrane region" description="Helical" evidence="8">
    <location>
        <begin position="170"/>
        <end position="191"/>
    </location>
</feature>
<keyword evidence="7 8" id="KW-0472">Membrane</keyword>
<comment type="similarity">
    <text evidence="2">Belongs to the amino acid-polyamine-organocation (APC) superfamily. Spore germination protein (SGP) (TC 2.A.3.9) family.</text>
</comment>
<accession>A0A857DH39</accession>
<evidence type="ECO:0000256" key="3">
    <source>
        <dbReference type="ARBA" id="ARBA00022448"/>
    </source>
</evidence>
<keyword evidence="5 8" id="KW-0812">Transmembrane</keyword>
<dbReference type="AlphaFoldDB" id="A0A857DH39"/>
<reference evidence="9 10" key="1">
    <citation type="submission" date="2019-12" db="EMBL/GenBank/DDBJ databases">
        <title>Sequence classification of anaerobic respiratory reductive dehalogenases: First we see many, then we see few.</title>
        <authorList>
            <person name="Molenda O."/>
            <person name="Puentes Jacome L.A."/>
            <person name="Cao X."/>
            <person name="Nesbo C.L."/>
            <person name="Tang S."/>
            <person name="Morson N."/>
            <person name="Patron J."/>
            <person name="Lomheim L."/>
            <person name="Wishart D.S."/>
            <person name="Edwards E.A."/>
        </authorList>
    </citation>
    <scope>NUCLEOTIDE SEQUENCE [LARGE SCALE GENOMIC DNA]</scope>
    <source>
        <strain evidence="9 10">12DCA</strain>
    </source>
</reference>
<feature type="transmembrane region" description="Helical" evidence="8">
    <location>
        <begin position="29"/>
        <end position="47"/>
    </location>
</feature>
<dbReference type="InterPro" id="IPR004761">
    <property type="entry name" value="Spore_GerAB"/>
</dbReference>
<dbReference type="PANTHER" id="PTHR34975:SF2">
    <property type="entry name" value="SPORE GERMINATION PROTEIN A2"/>
    <property type="match status" value="1"/>
</dbReference>
<gene>
    <name evidence="9" type="ORF">GQ588_08260</name>
</gene>
<evidence type="ECO:0000256" key="7">
    <source>
        <dbReference type="ARBA" id="ARBA00023136"/>
    </source>
</evidence>
<feature type="transmembrane region" description="Helical" evidence="8">
    <location>
        <begin position="103"/>
        <end position="121"/>
    </location>
</feature>
<feature type="transmembrane region" description="Helical" evidence="8">
    <location>
        <begin position="133"/>
        <end position="150"/>
    </location>
</feature>
<keyword evidence="4" id="KW-0309">Germination</keyword>
<dbReference type="EMBL" id="CP046996">
    <property type="protein sequence ID" value="QHA00624.1"/>
    <property type="molecule type" value="Genomic_DNA"/>
</dbReference>
<dbReference type="Proteomes" id="UP000430508">
    <property type="component" value="Chromosome"/>
</dbReference>
<evidence type="ECO:0000313" key="10">
    <source>
        <dbReference type="Proteomes" id="UP000430508"/>
    </source>
</evidence>
<dbReference type="PANTHER" id="PTHR34975">
    <property type="entry name" value="SPORE GERMINATION PROTEIN A2"/>
    <property type="match status" value="1"/>
</dbReference>
<evidence type="ECO:0000256" key="5">
    <source>
        <dbReference type="ARBA" id="ARBA00022692"/>
    </source>
</evidence>